<reference evidence="12" key="1">
    <citation type="journal article" date="2020" name="Genome Biol.">
        <title>Gamete binning: chromosome-level and haplotype-resolved genome assembly enabled by high-throughput single-cell sequencing of gamete genomes.</title>
        <authorList>
            <person name="Campoy J.A."/>
            <person name="Sun H."/>
            <person name="Goel M."/>
            <person name="Jiao W.-B."/>
            <person name="Folz-Donahue K."/>
            <person name="Wang N."/>
            <person name="Rubio M."/>
            <person name="Liu C."/>
            <person name="Kukat C."/>
            <person name="Ruiz D."/>
            <person name="Huettel B."/>
            <person name="Schneeberger K."/>
        </authorList>
    </citation>
    <scope>NUCLEOTIDE SEQUENCE [LARGE SCALE GENOMIC DNA]</scope>
    <source>
        <strain evidence="12">cv. Rojo Pasion</strain>
    </source>
</reference>
<dbReference type="Proteomes" id="UP000507222">
    <property type="component" value="Unassembled WGS sequence"/>
</dbReference>
<dbReference type="EMBL" id="CAEKDK010000004">
    <property type="protein sequence ID" value="CAB4276204.1"/>
    <property type="molecule type" value="Genomic_DNA"/>
</dbReference>
<evidence type="ECO:0000256" key="5">
    <source>
        <dbReference type="ARBA" id="ARBA00023180"/>
    </source>
</evidence>
<evidence type="ECO:0000256" key="7">
    <source>
        <dbReference type="SAM" id="MobiDB-lite"/>
    </source>
</evidence>
<gene>
    <name evidence="9" type="ORF">CURHAP_LOCUS25222</name>
    <name evidence="10" type="ORF">ORAREDHAP_LOCUS24807</name>
</gene>
<dbReference type="InterPro" id="IPR039616">
    <property type="entry name" value="CLE1-4"/>
</dbReference>
<keyword evidence="3" id="KW-0964">Secreted</keyword>
<evidence type="ECO:0000256" key="6">
    <source>
        <dbReference type="ARBA" id="ARBA00023278"/>
    </source>
</evidence>
<feature type="region of interest" description="Disordered" evidence="7">
    <location>
        <begin position="62"/>
        <end position="85"/>
    </location>
</feature>
<comment type="subcellular location">
    <subcellularLocation>
        <location evidence="1">Secreted</location>
        <location evidence="1">Extracellular space</location>
    </subcellularLocation>
</comment>
<protein>
    <submittedName>
        <fullName evidence="9">Uncharacterized protein</fullName>
    </submittedName>
</protein>
<sequence>MYIRWRFCVWFALMLLLLFSTSETRPLNPRLEKKNNLTSSGHTLAGSARELLNVWLRKQEANQTHYKPKRMSPGGPDPRHHSKVQ</sequence>
<evidence type="ECO:0000256" key="2">
    <source>
        <dbReference type="ARBA" id="ARBA00005416"/>
    </source>
</evidence>
<dbReference type="GO" id="GO:0005576">
    <property type="term" value="C:extracellular region"/>
    <property type="evidence" value="ECO:0007669"/>
    <property type="project" value="UniProtKB-SubCell"/>
</dbReference>
<name>A0A6J5ULR6_PRUAR</name>
<comment type="similarity">
    <text evidence="2">Belongs to the CLV3/ESR signal peptide family.</text>
</comment>
<dbReference type="EMBL" id="CAEKKB010000004">
    <property type="protein sequence ID" value="CAB4306590.1"/>
    <property type="molecule type" value="Genomic_DNA"/>
</dbReference>
<dbReference type="Proteomes" id="UP000507245">
    <property type="component" value="Unassembled WGS sequence"/>
</dbReference>
<evidence type="ECO:0000313" key="12">
    <source>
        <dbReference type="Proteomes" id="UP000507245"/>
    </source>
</evidence>
<dbReference type="GO" id="GO:0033612">
    <property type="term" value="F:receptor serine/threonine kinase binding"/>
    <property type="evidence" value="ECO:0007669"/>
    <property type="project" value="TreeGrafter"/>
</dbReference>
<keyword evidence="5" id="KW-0325">Glycoprotein</keyword>
<evidence type="ECO:0000256" key="3">
    <source>
        <dbReference type="ARBA" id="ARBA00022525"/>
    </source>
</evidence>
<feature type="chain" id="PRO_5036181777" evidence="8">
    <location>
        <begin position="25"/>
        <end position="85"/>
    </location>
</feature>
<evidence type="ECO:0000313" key="11">
    <source>
        <dbReference type="Proteomes" id="UP000507222"/>
    </source>
</evidence>
<evidence type="ECO:0000256" key="4">
    <source>
        <dbReference type="ARBA" id="ARBA00022729"/>
    </source>
</evidence>
<keyword evidence="6" id="KW-0379">Hydroxylation</keyword>
<dbReference type="PANTHER" id="PTHR33869">
    <property type="entry name" value="CLAVATA3/ESR (CLE)-RELATED PROTEIN 3"/>
    <property type="match status" value="1"/>
</dbReference>
<feature type="signal peptide" evidence="8">
    <location>
        <begin position="1"/>
        <end position="24"/>
    </location>
</feature>
<dbReference type="OrthoDB" id="1578197at2759"/>
<accession>A0A6J5ULR6</accession>
<evidence type="ECO:0000313" key="10">
    <source>
        <dbReference type="EMBL" id="CAB4306590.1"/>
    </source>
</evidence>
<reference evidence="9 11" key="2">
    <citation type="submission" date="2020-05" db="EMBL/GenBank/DDBJ databases">
        <authorList>
            <person name="Campoy J."/>
            <person name="Schneeberger K."/>
            <person name="Spophaly S."/>
        </authorList>
    </citation>
    <scope>NUCLEOTIDE SEQUENCE [LARGE SCALE GENOMIC DNA]</scope>
    <source>
        <strain evidence="9">PruArmRojPasFocal</strain>
    </source>
</reference>
<keyword evidence="4 8" id="KW-0732">Signal</keyword>
<dbReference type="PANTHER" id="PTHR33869:SF5">
    <property type="entry name" value="CLAVATA3_ESR (CLE)-RELATED PROTEIN 4"/>
    <property type="match status" value="1"/>
</dbReference>
<keyword evidence="12" id="KW-1185">Reference proteome</keyword>
<organism evidence="9 11">
    <name type="scientific">Prunus armeniaca</name>
    <name type="common">Apricot</name>
    <name type="synonym">Armeniaca vulgaris</name>
    <dbReference type="NCBI Taxonomy" id="36596"/>
    <lineage>
        <taxon>Eukaryota</taxon>
        <taxon>Viridiplantae</taxon>
        <taxon>Streptophyta</taxon>
        <taxon>Embryophyta</taxon>
        <taxon>Tracheophyta</taxon>
        <taxon>Spermatophyta</taxon>
        <taxon>Magnoliopsida</taxon>
        <taxon>eudicotyledons</taxon>
        <taxon>Gunneridae</taxon>
        <taxon>Pentapetalae</taxon>
        <taxon>rosids</taxon>
        <taxon>fabids</taxon>
        <taxon>Rosales</taxon>
        <taxon>Rosaceae</taxon>
        <taxon>Amygdaloideae</taxon>
        <taxon>Amygdaleae</taxon>
        <taxon>Prunus</taxon>
    </lineage>
</organism>
<evidence type="ECO:0000313" key="9">
    <source>
        <dbReference type="EMBL" id="CAB4276204.1"/>
    </source>
</evidence>
<dbReference type="AlphaFoldDB" id="A0A6J5ULR6"/>
<proteinExistence type="inferred from homology"/>
<evidence type="ECO:0000256" key="1">
    <source>
        <dbReference type="ARBA" id="ARBA00004239"/>
    </source>
</evidence>
<evidence type="ECO:0000256" key="8">
    <source>
        <dbReference type="SAM" id="SignalP"/>
    </source>
</evidence>